<name>A0A829M239_LIMFE</name>
<proteinExistence type="predicted"/>
<evidence type="ECO:0000313" key="2">
    <source>
        <dbReference type="EMBL" id="ESS02078.1"/>
    </source>
</evidence>
<evidence type="ECO:0000256" key="1">
    <source>
        <dbReference type="SAM" id="Phobius"/>
    </source>
</evidence>
<feature type="transmembrane region" description="Helical" evidence="1">
    <location>
        <begin position="351"/>
        <end position="374"/>
    </location>
</feature>
<dbReference type="InterPro" id="IPR012507">
    <property type="entry name" value="YibE_F"/>
</dbReference>
<feature type="transmembrane region" description="Helical" evidence="1">
    <location>
        <begin position="136"/>
        <end position="153"/>
    </location>
</feature>
<feature type="transmembrane region" description="Helical" evidence="1">
    <location>
        <begin position="159"/>
        <end position="175"/>
    </location>
</feature>
<keyword evidence="1" id="KW-0472">Membrane</keyword>
<dbReference type="AlphaFoldDB" id="A0A829M239"/>
<dbReference type="PANTHER" id="PTHR41771">
    <property type="entry name" value="MEMBRANE PROTEIN-RELATED"/>
    <property type="match status" value="1"/>
</dbReference>
<organism evidence="2 3">
    <name type="scientific">Limosilactobacillus fermentum NB-22</name>
    <dbReference type="NCBI Taxonomy" id="1408443"/>
    <lineage>
        <taxon>Bacteria</taxon>
        <taxon>Bacillati</taxon>
        <taxon>Bacillota</taxon>
        <taxon>Bacilli</taxon>
        <taxon>Lactobacillales</taxon>
        <taxon>Lactobacillaceae</taxon>
        <taxon>Limosilactobacillus</taxon>
    </lineage>
</organism>
<keyword evidence="1" id="KW-1133">Transmembrane helix</keyword>
<accession>A0A829M239</accession>
<feature type="transmembrane region" description="Helical" evidence="1">
    <location>
        <begin position="311"/>
        <end position="331"/>
    </location>
</feature>
<evidence type="ECO:0000313" key="3">
    <source>
        <dbReference type="Proteomes" id="UP000018412"/>
    </source>
</evidence>
<dbReference type="PANTHER" id="PTHR41771:SF1">
    <property type="entry name" value="MEMBRANE PROTEIN"/>
    <property type="match status" value="1"/>
</dbReference>
<reference evidence="3" key="1">
    <citation type="submission" date="2013-10" db="EMBL/GenBank/DDBJ databases">
        <title>Draft genome sequence of Lactobacillus fermentum NB-22.</title>
        <authorList>
            <person name="Chaplin A.V."/>
            <person name="Shkoporov A.N."/>
            <person name="Khokhlova E.V."/>
            <person name="Efimov B.A."/>
            <person name="Kafarskaia L.I."/>
        </authorList>
    </citation>
    <scope>NUCLEOTIDE SEQUENCE [LARGE SCALE GENOMIC DNA]</scope>
    <source>
        <strain evidence="3">NB-22</strain>
    </source>
</reference>
<feature type="transmembrane region" description="Helical" evidence="1">
    <location>
        <begin position="212"/>
        <end position="237"/>
    </location>
</feature>
<feature type="transmembrane region" description="Helical" evidence="1">
    <location>
        <begin position="20"/>
        <end position="38"/>
    </location>
</feature>
<reference evidence="2 3" key="2">
    <citation type="journal article" date="2015" name="Genome Announc.">
        <title>Draft Genome Sequence of Lactobacillus fermentum NB-22.</title>
        <authorList>
            <person name="Chaplin A.V."/>
            <person name="Shkoporov A.N."/>
            <person name="Efimov B.A."/>
            <person name="Pikina A.P."/>
            <person name="Borisova O.Y."/>
            <person name="Gladko I.A."/>
            <person name="Postnikova E.A."/>
            <person name="Lordkipanidze A.E."/>
            <person name="Kafarskaia L.I."/>
        </authorList>
    </citation>
    <scope>NUCLEOTIDE SEQUENCE [LARGE SCALE GENOMIC DNA]</scope>
    <source>
        <strain evidence="2 3">NB-22</strain>
    </source>
</reference>
<feature type="transmembrane region" description="Helical" evidence="1">
    <location>
        <begin position="187"/>
        <end position="206"/>
    </location>
</feature>
<keyword evidence="1" id="KW-0812">Transmembrane</keyword>
<comment type="caution">
    <text evidence="2">The sequence shown here is derived from an EMBL/GenBank/DDBJ whole genome shotgun (WGS) entry which is preliminary data.</text>
</comment>
<protein>
    <submittedName>
        <fullName evidence="2">Membrane protein</fullName>
    </submittedName>
</protein>
<gene>
    <name evidence="2" type="ORF">NB22_01235</name>
</gene>
<dbReference type="Pfam" id="PF07907">
    <property type="entry name" value="YibE_F"/>
    <property type="match status" value="1"/>
</dbReference>
<dbReference type="Proteomes" id="UP000018412">
    <property type="component" value="Unassembled WGS sequence"/>
</dbReference>
<dbReference type="EMBL" id="AYHA01000048">
    <property type="protein sequence ID" value="ESS02078.1"/>
    <property type="molecule type" value="Genomic_DNA"/>
</dbReference>
<sequence>MILSKGSEIMWKTGWWKAKYKLVIALIVLGVGAMIFTTHNQRLYKAPLAQVVAVENGKAQKETDEFQNVDYQVNQTLTVKMLNGKYTGKEFKVNNTYTKSGALDQRYYPGNQIFLSQLTKRNGHLTANVAGYKRDVVLVFLGWLVIFLLVLMMGRAGSLAMLSVCLNAVLFYFVIQIDLKMQASHAFLTFSILALLFAVLSLLLVLGPTKKMVATFLATVLGTSVAMLVSVLVMNLTHHQGIYYESMQYVTQVPRPLFLAETLLGSLGAVMDEASDIVATLHELHEIDPTISRRQLFLSGRNIGKSIMGPLVNVLFMIFMADTFTSALLYIKNGNNWGYTFSMNMSLGTVQSLVSGIGIVLAIPLVSAFAALLYGRKGEAA</sequence>